<dbReference type="PANTHER" id="PTHR43738">
    <property type="entry name" value="ABC TRANSPORTER, MEMBRANE PROTEIN"/>
    <property type="match status" value="1"/>
</dbReference>
<feature type="compositionally biased region" description="Basic and acidic residues" evidence="10">
    <location>
        <begin position="242"/>
        <end position="251"/>
    </location>
</feature>
<evidence type="ECO:0000259" key="12">
    <source>
        <dbReference type="Pfam" id="PF02687"/>
    </source>
</evidence>
<keyword evidence="7 11" id="KW-1133">Transmembrane helix</keyword>
<dbReference type="RefSeq" id="WP_171684340.1">
    <property type="nucleotide sequence ID" value="NZ_WHNZ01000036.1"/>
</dbReference>
<evidence type="ECO:0000256" key="6">
    <source>
        <dbReference type="ARBA" id="ARBA00022692"/>
    </source>
</evidence>
<comment type="similarity">
    <text evidence="2">Belongs to the ABC-4 integral membrane protein family. HrtB subfamily.</text>
</comment>
<evidence type="ECO:0000256" key="4">
    <source>
        <dbReference type="ARBA" id="ARBA00016962"/>
    </source>
</evidence>
<proteinExistence type="inferred from homology"/>
<keyword evidence="8 11" id="KW-0472">Membrane</keyword>
<evidence type="ECO:0000256" key="9">
    <source>
        <dbReference type="ARBA" id="ARBA00024973"/>
    </source>
</evidence>
<name>A0ABX1ZPF3_9BACL</name>
<gene>
    <name evidence="14" type="ORF">GC097_15935</name>
</gene>
<evidence type="ECO:0000313" key="14">
    <source>
        <dbReference type="EMBL" id="NOV01508.1"/>
    </source>
</evidence>
<keyword evidence="15" id="KW-1185">Reference proteome</keyword>
<keyword evidence="5" id="KW-1003">Cell membrane</keyword>
<feature type="region of interest" description="Disordered" evidence="10">
    <location>
        <begin position="230"/>
        <end position="251"/>
    </location>
</feature>
<feature type="domain" description="ABC3 transporter permease C-terminal" evidence="12">
    <location>
        <begin position="322"/>
        <end position="436"/>
    </location>
</feature>
<feature type="transmembrane region" description="Helical" evidence="11">
    <location>
        <begin position="14"/>
        <end position="34"/>
    </location>
</feature>
<sequence>MLQYSLKSLFSRKIITTLFTVGLIVVLVISMLLINISKQIEEGFIQQDGRYDIVVGSKGSATSLAMSALYFAAEPVQILDYKYYEDLKNRDDIQLVVPLATGDNFRGSNIIGTTPDLLYNKKLKEGQLFEVDKPFEAVVGYNVANRYNLKLGDKLVSSHGLGTGLGILTGEEEGSLTLIGVLENTNSAYDNIVFTSYNGIFETHGIDSDGHGRKENTNANFDSMLKSIGSDKAAEDSSNESSKSDVHTDHADEHDTVNEHYHDDEDERGFTSILVRTGNAAVANSLLTEYDKDSMAQAISPTATVRKLMDNIDLSKQVAKLLSYVSITLALIMVAIMTVLMFESNRKDIQTLRFIGLKRLSILKFILYQNVSLLVISIGISLALNKYVLEVVNTISSQLGIVINSNKFYADQFSILIAISALCLLPAIIQSFKVFRGLLK</sequence>
<evidence type="ECO:0000256" key="11">
    <source>
        <dbReference type="SAM" id="Phobius"/>
    </source>
</evidence>
<feature type="transmembrane region" description="Helical" evidence="11">
    <location>
        <begin position="413"/>
        <end position="435"/>
    </location>
</feature>
<reference evidence="14 15" key="1">
    <citation type="submission" date="2019-10" db="EMBL/GenBank/DDBJ databases">
        <title>Description of Paenibacillus pedi sp. nov.</title>
        <authorList>
            <person name="Carlier A."/>
            <person name="Qi S."/>
        </authorList>
    </citation>
    <scope>NUCLEOTIDE SEQUENCE [LARGE SCALE GENOMIC DNA]</scope>
    <source>
        <strain evidence="14 15">LMG 31457</strain>
    </source>
</reference>
<evidence type="ECO:0000256" key="3">
    <source>
        <dbReference type="ARBA" id="ARBA00011131"/>
    </source>
</evidence>
<feature type="domain" description="MacB-like periplasmic core" evidence="13">
    <location>
        <begin position="20"/>
        <end position="200"/>
    </location>
</feature>
<accession>A0ABX1ZPF3</accession>
<evidence type="ECO:0000256" key="8">
    <source>
        <dbReference type="ARBA" id="ARBA00023136"/>
    </source>
</evidence>
<dbReference type="InterPro" id="IPR025857">
    <property type="entry name" value="MacB_PCD"/>
</dbReference>
<comment type="function">
    <text evidence="9">Part of the ABC transporter complex hrt involved in hemin import. Responsible for the translocation of the substrate across the membrane.</text>
</comment>
<organism evidence="14 15">
    <name type="scientific">Paenibacillus planticolens</name>
    <dbReference type="NCBI Taxonomy" id="2654976"/>
    <lineage>
        <taxon>Bacteria</taxon>
        <taxon>Bacillati</taxon>
        <taxon>Bacillota</taxon>
        <taxon>Bacilli</taxon>
        <taxon>Bacillales</taxon>
        <taxon>Paenibacillaceae</taxon>
        <taxon>Paenibacillus</taxon>
    </lineage>
</organism>
<dbReference type="EMBL" id="WHNZ01000036">
    <property type="protein sequence ID" value="NOV01508.1"/>
    <property type="molecule type" value="Genomic_DNA"/>
</dbReference>
<comment type="subunit">
    <text evidence="3">The complex is composed of two ATP-binding proteins (HrtA), two transmembrane proteins (HrtB) and a solute-binding protein.</text>
</comment>
<evidence type="ECO:0000259" key="13">
    <source>
        <dbReference type="Pfam" id="PF12704"/>
    </source>
</evidence>
<evidence type="ECO:0000256" key="5">
    <source>
        <dbReference type="ARBA" id="ARBA00022475"/>
    </source>
</evidence>
<comment type="subcellular location">
    <subcellularLocation>
        <location evidence="1">Cell membrane</location>
        <topology evidence="1">Multi-pass membrane protein</topology>
    </subcellularLocation>
</comment>
<protein>
    <recommendedName>
        <fullName evidence="4">Putative hemin transport system permease protein HrtB</fullName>
    </recommendedName>
</protein>
<comment type="caution">
    <text evidence="14">The sequence shown here is derived from an EMBL/GenBank/DDBJ whole genome shotgun (WGS) entry which is preliminary data.</text>
</comment>
<keyword evidence="6 11" id="KW-0812">Transmembrane</keyword>
<evidence type="ECO:0000256" key="10">
    <source>
        <dbReference type="SAM" id="MobiDB-lite"/>
    </source>
</evidence>
<evidence type="ECO:0000256" key="1">
    <source>
        <dbReference type="ARBA" id="ARBA00004651"/>
    </source>
</evidence>
<dbReference type="Proteomes" id="UP000618579">
    <property type="component" value="Unassembled WGS sequence"/>
</dbReference>
<evidence type="ECO:0000313" key="15">
    <source>
        <dbReference type="Proteomes" id="UP000618579"/>
    </source>
</evidence>
<dbReference type="InterPro" id="IPR051125">
    <property type="entry name" value="ABC-4/HrtB_transporter"/>
</dbReference>
<dbReference type="Pfam" id="PF02687">
    <property type="entry name" value="FtsX"/>
    <property type="match status" value="1"/>
</dbReference>
<feature type="transmembrane region" description="Helical" evidence="11">
    <location>
        <begin position="362"/>
        <end position="384"/>
    </location>
</feature>
<evidence type="ECO:0000256" key="2">
    <source>
        <dbReference type="ARBA" id="ARBA00008697"/>
    </source>
</evidence>
<dbReference type="PANTHER" id="PTHR43738:SF2">
    <property type="entry name" value="ABC TRANSPORTER PERMEASE"/>
    <property type="match status" value="1"/>
</dbReference>
<feature type="transmembrane region" description="Helical" evidence="11">
    <location>
        <begin position="321"/>
        <end position="342"/>
    </location>
</feature>
<dbReference type="InterPro" id="IPR003838">
    <property type="entry name" value="ABC3_permease_C"/>
</dbReference>
<dbReference type="Pfam" id="PF12704">
    <property type="entry name" value="MacB_PCD"/>
    <property type="match status" value="1"/>
</dbReference>
<evidence type="ECO:0000256" key="7">
    <source>
        <dbReference type="ARBA" id="ARBA00022989"/>
    </source>
</evidence>